<keyword evidence="1" id="KW-0732">Signal</keyword>
<dbReference type="RefSeq" id="WP_064219497.1">
    <property type="nucleotide sequence ID" value="NZ_LVXZ01000129.1"/>
</dbReference>
<dbReference type="EMBL" id="LVXZ01000129">
    <property type="protein sequence ID" value="OAP89660.1"/>
    <property type="molecule type" value="Genomic_DNA"/>
</dbReference>
<sequence>MQLRKMMNTVSAVVVLVAGVGFSGVAIASQPAEEMCGPFHINAMHECCYGNKAYSVGSAVKHGNTQLTCEQAGDNGHIDTHWSKNG</sequence>
<dbReference type="InterPro" id="IPR009971">
    <property type="entry name" value="DUF1496"/>
</dbReference>
<organism evidence="3 4">
    <name type="scientific">Acidithiobacillus ferrooxidans</name>
    <name type="common">Thiobacillus ferrooxidans</name>
    <dbReference type="NCBI Taxonomy" id="920"/>
    <lineage>
        <taxon>Bacteria</taxon>
        <taxon>Pseudomonadati</taxon>
        <taxon>Pseudomonadota</taxon>
        <taxon>Acidithiobacillia</taxon>
        <taxon>Acidithiobacillales</taxon>
        <taxon>Acidithiobacillaceae</taxon>
        <taxon>Acidithiobacillus</taxon>
    </lineage>
</organism>
<evidence type="ECO:0000313" key="4">
    <source>
        <dbReference type="Proteomes" id="UP000078302"/>
    </source>
</evidence>
<protein>
    <recommendedName>
        <fullName evidence="2">Ig-like domain-containing protein</fullName>
    </recommendedName>
</protein>
<feature type="domain" description="Ig-like" evidence="2">
    <location>
        <begin position="38"/>
        <end position="86"/>
    </location>
</feature>
<keyword evidence="4" id="KW-1185">Reference proteome</keyword>
<feature type="signal peptide" evidence="1">
    <location>
        <begin position="1"/>
        <end position="28"/>
    </location>
</feature>
<evidence type="ECO:0000313" key="3">
    <source>
        <dbReference type="EMBL" id="OAP89660.1"/>
    </source>
</evidence>
<dbReference type="Proteomes" id="UP000078302">
    <property type="component" value="Unassembled WGS sequence"/>
</dbReference>
<dbReference type="InterPro" id="IPR007110">
    <property type="entry name" value="Ig-like_dom"/>
</dbReference>
<comment type="caution">
    <text evidence="3">The sequence shown here is derived from an EMBL/GenBank/DDBJ whole genome shotgun (WGS) entry which is preliminary data.</text>
</comment>
<proteinExistence type="predicted"/>
<name>A0A179BE38_ACIFR</name>
<feature type="chain" id="PRO_5008099213" description="Ig-like domain-containing protein" evidence="1">
    <location>
        <begin position="29"/>
        <end position="86"/>
    </location>
</feature>
<reference evidence="3 4" key="1">
    <citation type="submission" date="2016-04" db="EMBL/GenBank/DDBJ databases">
        <title>Acidithiobacillus ferrooxidans genome sequencing and assembly.</title>
        <authorList>
            <person name="Zhou Z."/>
        </authorList>
    </citation>
    <scope>NUCLEOTIDE SEQUENCE [LARGE SCALE GENOMIC DNA]</scope>
    <source>
        <strain evidence="3 4">BY0502</strain>
    </source>
</reference>
<dbReference type="OrthoDB" id="10003714at2"/>
<dbReference type="Pfam" id="PF07383">
    <property type="entry name" value="DUF1496"/>
    <property type="match status" value="1"/>
</dbReference>
<accession>A0A179BE38</accession>
<evidence type="ECO:0000256" key="1">
    <source>
        <dbReference type="SAM" id="SignalP"/>
    </source>
</evidence>
<dbReference type="AlphaFoldDB" id="A0A179BE38"/>
<gene>
    <name evidence="3" type="ORF">A4H96_10210</name>
</gene>
<dbReference type="PROSITE" id="PS50835">
    <property type="entry name" value="IG_LIKE"/>
    <property type="match status" value="1"/>
</dbReference>
<evidence type="ECO:0000259" key="2">
    <source>
        <dbReference type="PROSITE" id="PS50835"/>
    </source>
</evidence>